<comment type="caution">
    <text evidence="10">The sequence shown here is derived from an EMBL/GenBank/DDBJ whole genome shotgun (WGS) entry which is preliminary data.</text>
</comment>
<dbReference type="Gene3D" id="2.130.10.10">
    <property type="entry name" value="YVTN repeat-like/Quinoprotein amine dehydrogenase"/>
    <property type="match status" value="2"/>
</dbReference>
<gene>
    <name evidence="10" type="ORF">GCM10010466_54940</name>
</gene>
<proteinExistence type="predicted"/>
<evidence type="ECO:0000256" key="1">
    <source>
        <dbReference type="ARBA" id="ARBA00022574"/>
    </source>
</evidence>
<dbReference type="SMART" id="SM00320">
    <property type="entry name" value="WD40"/>
    <property type="match status" value="6"/>
</dbReference>
<accession>A0ABP6NSA5</accession>
<feature type="domain" description="Protein kinase" evidence="9">
    <location>
        <begin position="17"/>
        <end position="276"/>
    </location>
</feature>
<evidence type="ECO:0000256" key="8">
    <source>
        <dbReference type="SAM" id="MobiDB-lite"/>
    </source>
</evidence>
<dbReference type="PRINTS" id="PR00320">
    <property type="entry name" value="GPROTEINBRPT"/>
</dbReference>
<keyword evidence="2" id="KW-0808">Transferase</keyword>
<dbReference type="SUPFAM" id="SSF50978">
    <property type="entry name" value="WD40 repeat-like"/>
    <property type="match status" value="1"/>
</dbReference>
<keyword evidence="1 7" id="KW-0853">WD repeat</keyword>
<keyword evidence="4" id="KW-0547">Nucleotide-binding</keyword>
<evidence type="ECO:0000256" key="3">
    <source>
        <dbReference type="ARBA" id="ARBA00022737"/>
    </source>
</evidence>
<dbReference type="PROSITE" id="PS50011">
    <property type="entry name" value="PROTEIN_KINASE_DOM"/>
    <property type="match status" value="1"/>
</dbReference>
<evidence type="ECO:0000256" key="6">
    <source>
        <dbReference type="ARBA" id="ARBA00022840"/>
    </source>
</evidence>
<feature type="region of interest" description="Disordered" evidence="8">
    <location>
        <begin position="270"/>
        <end position="371"/>
    </location>
</feature>
<feature type="compositionally biased region" description="Low complexity" evidence="8">
    <location>
        <begin position="400"/>
        <end position="422"/>
    </location>
</feature>
<evidence type="ECO:0000259" key="9">
    <source>
        <dbReference type="PROSITE" id="PS50011"/>
    </source>
</evidence>
<dbReference type="PROSITE" id="PS00108">
    <property type="entry name" value="PROTEIN_KINASE_ST"/>
    <property type="match status" value="1"/>
</dbReference>
<dbReference type="InterPro" id="IPR011009">
    <property type="entry name" value="Kinase-like_dom_sf"/>
</dbReference>
<sequence>MAGTALRAGDPAQIGPYRLLGRLGRGGQGVVYLGQAEGGDRVAVKVLDRGLAGDRSARERFVREIEVARQVAEFCTARVLDAGESDAGLYVVSEFIDGPSLQQAITEGGPRDGAALQRIAVGTVTALAAIHQAGIVHRDFKPANVLLAPDGPRVIDFGISRALDASASLTSGVVGTPTYMSPEQIAGERAGPASDVFSWAVTTVFAATGRPAFGADTIPAVLHRILNAEPDLSGVPESLRQVVADCLAKDPAARPAAADLLLRLIRQERPGTPPVLPSGAAPGLSSGRAPGAPAGSAGPAPRTGPGTGPASWAGQAAGPAADPASWAGQAWPTGPSAGSAEPAVPSAQGAPPTVPRCLAPGGSGAAGSGTRRRGVLAGAAGMAVAVVAAGAAVLLAQGPAGRSGPSTGPVAVTAGGASPGPVGSSGGGGTPETGSSPTPSAAATGTAQTAATPLPSPGTPVGKWTSKQVGGALRGHGGGAEDVAVAEAGGGPVIASGDQGGTVRLWDPATGRQTTKMTEHSAWVGEIETVRLGGRTVVVSGSFDRTVRLWDPATGKRIGKPIATGSEVYALATAVVDGEPIAVVGGGDGRLRVWNLATGERVGRTRDTRGGTVFAVAVAEVDGEPVVFTGAKDGRVLRWGLRGGEPLEVGRQNGYVSALATAEPDGRLAVLSAGGDQVIHVDDASGSGPVRSPITGHTGWIFTLAVARVGETTVVVSGSNDSTARVTDLATGKAAGKPFRDHDHNVFGSAVTELDGRPVVVTAGGDGTVRIWRLG</sequence>
<evidence type="ECO:0000313" key="11">
    <source>
        <dbReference type="Proteomes" id="UP001500320"/>
    </source>
</evidence>
<dbReference type="PROSITE" id="PS50082">
    <property type="entry name" value="WD_REPEATS_2"/>
    <property type="match status" value="4"/>
</dbReference>
<dbReference type="Proteomes" id="UP001500320">
    <property type="component" value="Unassembled WGS sequence"/>
</dbReference>
<feature type="compositionally biased region" description="Low complexity" evidence="8">
    <location>
        <begin position="277"/>
        <end position="328"/>
    </location>
</feature>
<dbReference type="Pfam" id="PF00400">
    <property type="entry name" value="WD40"/>
    <property type="match status" value="3"/>
</dbReference>
<dbReference type="RefSeq" id="WP_344864443.1">
    <property type="nucleotide sequence ID" value="NZ_BAAAUT010000055.1"/>
</dbReference>
<evidence type="ECO:0000256" key="7">
    <source>
        <dbReference type="PROSITE-ProRule" id="PRU00221"/>
    </source>
</evidence>
<name>A0ABP6NSA5_9ACTN</name>
<protein>
    <recommendedName>
        <fullName evidence="9">Protein kinase domain-containing protein</fullName>
    </recommendedName>
</protein>
<dbReference type="InterPro" id="IPR008271">
    <property type="entry name" value="Ser/Thr_kinase_AS"/>
</dbReference>
<keyword evidence="6" id="KW-0067">ATP-binding</keyword>
<dbReference type="CDD" id="cd14014">
    <property type="entry name" value="STKc_PknB_like"/>
    <property type="match status" value="1"/>
</dbReference>
<evidence type="ECO:0000256" key="2">
    <source>
        <dbReference type="ARBA" id="ARBA00022679"/>
    </source>
</evidence>
<reference evidence="11" key="1">
    <citation type="journal article" date="2019" name="Int. J. Syst. Evol. Microbiol.">
        <title>The Global Catalogue of Microorganisms (GCM) 10K type strain sequencing project: providing services to taxonomists for standard genome sequencing and annotation.</title>
        <authorList>
            <consortium name="The Broad Institute Genomics Platform"/>
            <consortium name="The Broad Institute Genome Sequencing Center for Infectious Disease"/>
            <person name="Wu L."/>
            <person name="Ma J."/>
        </authorList>
    </citation>
    <scope>NUCLEOTIDE SEQUENCE [LARGE SCALE GENOMIC DNA]</scope>
    <source>
        <strain evidence="11">JCM 9373</strain>
    </source>
</reference>
<keyword evidence="5" id="KW-0418">Kinase</keyword>
<feature type="repeat" description="WD" evidence="7">
    <location>
        <begin position="583"/>
        <end position="604"/>
    </location>
</feature>
<feature type="repeat" description="WD" evidence="7">
    <location>
        <begin position="538"/>
        <end position="560"/>
    </location>
</feature>
<organism evidence="10 11">
    <name type="scientific">Planomonospora alba</name>
    <dbReference type="NCBI Taxonomy" id="161354"/>
    <lineage>
        <taxon>Bacteria</taxon>
        <taxon>Bacillati</taxon>
        <taxon>Actinomycetota</taxon>
        <taxon>Actinomycetes</taxon>
        <taxon>Streptosporangiales</taxon>
        <taxon>Streptosporangiaceae</taxon>
        <taxon>Planomonospora</taxon>
    </lineage>
</organism>
<dbReference type="PROSITE" id="PS50294">
    <property type="entry name" value="WD_REPEATS_REGION"/>
    <property type="match status" value="1"/>
</dbReference>
<feature type="repeat" description="WD" evidence="7">
    <location>
        <begin position="739"/>
        <end position="775"/>
    </location>
</feature>
<dbReference type="InterPro" id="IPR015943">
    <property type="entry name" value="WD40/YVTN_repeat-like_dom_sf"/>
</dbReference>
<dbReference type="Pfam" id="PF00069">
    <property type="entry name" value="Pkinase"/>
    <property type="match status" value="1"/>
</dbReference>
<feature type="region of interest" description="Disordered" evidence="8">
    <location>
        <begin position="400"/>
        <end position="478"/>
    </location>
</feature>
<dbReference type="EMBL" id="BAAAUT010000055">
    <property type="protein sequence ID" value="GAA3157071.1"/>
    <property type="molecule type" value="Genomic_DNA"/>
</dbReference>
<evidence type="ECO:0000256" key="4">
    <source>
        <dbReference type="ARBA" id="ARBA00022741"/>
    </source>
</evidence>
<evidence type="ECO:0000313" key="10">
    <source>
        <dbReference type="EMBL" id="GAA3157071.1"/>
    </source>
</evidence>
<dbReference type="InterPro" id="IPR020472">
    <property type="entry name" value="WD40_PAC1"/>
</dbReference>
<keyword evidence="11" id="KW-1185">Reference proteome</keyword>
<dbReference type="InterPro" id="IPR001680">
    <property type="entry name" value="WD40_rpt"/>
</dbReference>
<feature type="repeat" description="WD" evidence="7">
    <location>
        <begin position="473"/>
        <end position="516"/>
    </location>
</feature>
<dbReference type="CDD" id="cd00200">
    <property type="entry name" value="WD40"/>
    <property type="match status" value="1"/>
</dbReference>
<dbReference type="InterPro" id="IPR036322">
    <property type="entry name" value="WD40_repeat_dom_sf"/>
</dbReference>
<evidence type="ECO:0000256" key="5">
    <source>
        <dbReference type="ARBA" id="ARBA00022777"/>
    </source>
</evidence>
<dbReference type="InterPro" id="IPR000719">
    <property type="entry name" value="Prot_kinase_dom"/>
</dbReference>
<keyword evidence="3" id="KW-0677">Repeat</keyword>
<dbReference type="PANTHER" id="PTHR43289">
    <property type="entry name" value="MITOGEN-ACTIVATED PROTEIN KINASE KINASE KINASE 20-RELATED"/>
    <property type="match status" value="1"/>
</dbReference>
<dbReference type="Gene3D" id="1.10.510.10">
    <property type="entry name" value="Transferase(Phosphotransferase) domain 1"/>
    <property type="match status" value="1"/>
</dbReference>
<dbReference type="Gene3D" id="3.30.200.20">
    <property type="entry name" value="Phosphorylase Kinase, domain 1"/>
    <property type="match status" value="1"/>
</dbReference>
<feature type="compositionally biased region" description="Low complexity" evidence="8">
    <location>
        <begin position="432"/>
        <end position="453"/>
    </location>
</feature>
<dbReference type="SUPFAM" id="SSF56112">
    <property type="entry name" value="Protein kinase-like (PK-like)"/>
    <property type="match status" value="1"/>
</dbReference>
<dbReference type="PANTHER" id="PTHR43289:SF34">
    <property type="entry name" value="SERINE_THREONINE-PROTEIN KINASE YBDM-RELATED"/>
    <property type="match status" value="1"/>
</dbReference>